<feature type="transmembrane region" description="Helical" evidence="10">
    <location>
        <begin position="893"/>
        <end position="912"/>
    </location>
</feature>
<comment type="caution">
    <text evidence="13">The sequence shown here is derived from an EMBL/GenBank/DDBJ whole genome shotgun (WGS) entry which is preliminary data.</text>
</comment>
<dbReference type="GO" id="GO:0005524">
    <property type="term" value="F:ATP binding"/>
    <property type="evidence" value="ECO:0007669"/>
    <property type="project" value="UniProtKB-KW"/>
</dbReference>
<sequence length="1303" mass="149931">MSSNNLRKGLINDSFEDLGSFIQTIIPEEKKTEREKAGFFGKLFVSWIYPTLKLAQKQPLEIESIQPLSKTEKSQYLYEKFKNQLILTKRGDNTLFMALYHTFQKQIIITLISLIISVCTSVVIPIMIKNIIDYITRQEEDYFYASTIITIIMISRAINMISNAQARLEIKSFGFDAQSVLSVELLSKSLRTSFLSNSRYTPGEVINLMQVDAGKLQFVTYYLGVGLLVPIQLIVTIYLMFVYIGISFLGGFGIMLLAAIWNTLIGKFLMKYQQTMMTEKDKRTNCANQIFSQIKFIKINAFEEFFREKLFKLRQAEIDITRKRYFGTAFYVFSVWLSPLLILCGTFLMHILLGHQLSAGSTFAIISLFQMLQQPLLQLPIAINEVMATNISLQRIQKFLFTDELQSDCIQFDYYGHEKSLIIRNGNFYWSALKKEEIDEKEKKEQEIKKDKKKQKNYKIFQVEEQNQKENEYKQVLFNINIDIKQKKMVGIIGDVGSGKTSILQAIIGEMLYNPENPPKVTIAGSLAYVGQKYWIQNLTVKENILFGQEYQEQKYQNALKYSCLQQDLKILIKGDETMIGEKGINLSGGQKARISLARAIYSDAEIILLDDPISAVDAHVGNFIMNECLNGYLKDKTRILITHALNSLQYVDYVYLVENGTIIEQGTFQEIQQSSSFNSIFQKLYKYQNNDEETIEQKVEELPQLAKQASQKEENKNDYNNELILDEDRERGNLALETYKQYFKLTGYFNICLLFIIQICWIVCYFGTSILIALWTSHADEDEDIDNYKYLEVYFYFSLGQGIFAFLRPFLLVSAGIRTSDKIHTKMINCLLYAPQCSFFERVPLGRILNRLTKDQNSLDSEVYWGLSWFFVSISLLVANLTIYVYSSTAYMLIPLFFYFCLCWWIQQLYVTASRELQRLESISKSPIVSFFGECINGQSYVRVFKKESIFIQKHCDNMDVNRRVFLELIGSQTWFMLVLGLMSLIVNAMAIVYCVFYSFSNPSLAGLLLTYATQIDSNVSECVQSFSLLQLGLVSFERCLAFTKIEPESGYKELVNNHLVETYLDHWPKEGRIDYINYSVRYREGLKPALKNLNITIDPQDKIGVVGRTGAGKSTLTLTLLRILEALDGKIIIDDVAISTISLKQLREHITMIMQDSTIFDGTLRENIDPLNQRTNEEIIKVLEQCCLKELTQQRNGLNTQISEGGDNLSSGENKVVLIDEATANIDVETEHKIQETILNAFRDCTVITIAHRINTILHCDKIIVVDQGEIKEYGKTKDLLLLKDSIFYGIYQEALKHNKK</sequence>
<protein>
    <submittedName>
        <fullName evidence="13">Uncharacterized protein</fullName>
    </submittedName>
</protein>
<keyword evidence="4 10" id="KW-0812">Transmembrane</keyword>
<evidence type="ECO:0000259" key="12">
    <source>
        <dbReference type="PROSITE" id="PS50929"/>
    </source>
</evidence>
<dbReference type="InterPro" id="IPR050173">
    <property type="entry name" value="ABC_transporter_C-like"/>
</dbReference>
<keyword evidence="14" id="KW-1185">Reference proteome</keyword>
<dbReference type="InterPro" id="IPR044746">
    <property type="entry name" value="ABCC_6TM_D1"/>
</dbReference>
<feature type="transmembrane region" description="Helical" evidence="10">
    <location>
        <begin position="143"/>
        <end position="161"/>
    </location>
</feature>
<feature type="transmembrane region" description="Helical" evidence="10">
    <location>
        <begin position="359"/>
        <end position="377"/>
    </location>
</feature>
<keyword evidence="9" id="KW-0175">Coiled coil</keyword>
<dbReference type="GO" id="GO:0016887">
    <property type="term" value="F:ATP hydrolysis activity"/>
    <property type="evidence" value="ECO:0007669"/>
    <property type="project" value="InterPro"/>
</dbReference>
<feature type="transmembrane region" description="Helical" evidence="10">
    <location>
        <begin position="107"/>
        <end position="128"/>
    </location>
</feature>
<feature type="domain" description="ABC transmembrane type-1" evidence="12">
    <location>
        <begin position="754"/>
        <end position="1033"/>
    </location>
</feature>
<dbReference type="Pfam" id="PF00005">
    <property type="entry name" value="ABC_tran"/>
    <property type="match status" value="2"/>
</dbReference>
<feature type="transmembrane region" description="Helical" evidence="10">
    <location>
        <begin position="864"/>
        <end position="887"/>
    </location>
</feature>
<evidence type="ECO:0000256" key="3">
    <source>
        <dbReference type="ARBA" id="ARBA00022448"/>
    </source>
</evidence>
<feature type="domain" description="ABC transporter" evidence="11">
    <location>
        <begin position="1075"/>
        <end position="1295"/>
    </location>
</feature>
<feature type="transmembrane region" description="Helical" evidence="10">
    <location>
        <begin position="252"/>
        <end position="270"/>
    </location>
</feature>
<dbReference type="InterPro" id="IPR011527">
    <property type="entry name" value="ABC1_TM_dom"/>
</dbReference>
<dbReference type="GO" id="GO:0140359">
    <property type="term" value="F:ABC-type transporter activity"/>
    <property type="evidence" value="ECO:0007669"/>
    <property type="project" value="InterPro"/>
</dbReference>
<dbReference type="PANTHER" id="PTHR24223">
    <property type="entry name" value="ATP-BINDING CASSETTE SUB-FAMILY C"/>
    <property type="match status" value="1"/>
</dbReference>
<dbReference type="FunFam" id="3.40.50.300:FF:000163">
    <property type="entry name" value="Multidrug resistance-associated protein member 4"/>
    <property type="match status" value="1"/>
</dbReference>
<comment type="similarity">
    <text evidence="2">Belongs to the ABC transporter superfamily. ABCC family. Conjugate transporter (TC 3.A.1.208) subfamily.</text>
</comment>
<evidence type="ECO:0000256" key="2">
    <source>
        <dbReference type="ARBA" id="ARBA00009726"/>
    </source>
</evidence>
<dbReference type="FunFam" id="1.20.1560.10:FF:000063">
    <property type="entry name" value="Multidrug resistance protein ABC transporter"/>
    <property type="match status" value="1"/>
</dbReference>
<dbReference type="FunFam" id="3.40.50.300:FF:002673">
    <property type="entry name" value="Multispecific organic anion transporter, putative"/>
    <property type="match status" value="1"/>
</dbReference>
<accession>A0A8S1XJD3</accession>
<dbReference type="InterPro" id="IPR003439">
    <property type="entry name" value="ABC_transporter-like_ATP-bd"/>
</dbReference>
<dbReference type="CDD" id="cd18580">
    <property type="entry name" value="ABC_6TM_ABCC_D2"/>
    <property type="match status" value="1"/>
</dbReference>
<comment type="subcellular location">
    <subcellularLocation>
        <location evidence="1">Membrane</location>
        <topology evidence="1">Multi-pass membrane protein</topology>
    </subcellularLocation>
</comment>
<evidence type="ECO:0000256" key="5">
    <source>
        <dbReference type="ARBA" id="ARBA00022741"/>
    </source>
</evidence>
<feature type="transmembrane region" description="Helical" evidence="10">
    <location>
        <begin position="796"/>
        <end position="818"/>
    </location>
</feature>
<feature type="coiled-coil region" evidence="9">
    <location>
        <begin position="696"/>
        <end position="723"/>
    </location>
</feature>
<dbReference type="FunFam" id="1.20.1560.10:FF:000080">
    <property type="entry name" value="ABC transporter C family member 1"/>
    <property type="match status" value="1"/>
</dbReference>
<dbReference type="InterPro" id="IPR017871">
    <property type="entry name" value="ABC_transporter-like_CS"/>
</dbReference>
<dbReference type="EMBL" id="CAJJDO010000127">
    <property type="protein sequence ID" value="CAD8201255.1"/>
    <property type="molecule type" value="Genomic_DNA"/>
</dbReference>
<feature type="transmembrane region" description="Helical" evidence="10">
    <location>
        <begin position="975"/>
        <end position="1001"/>
    </location>
</feature>
<feature type="domain" description="ABC transmembrane type-1" evidence="12">
    <location>
        <begin position="108"/>
        <end position="388"/>
    </location>
</feature>
<dbReference type="GO" id="GO:0016020">
    <property type="term" value="C:membrane"/>
    <property type="evidence" value="ECO:0007669"/>
    <property type="project" value="UniProtKB-SubCell"/>
</dbReference>
<organism evidence="13 14">
    <name type="scientific">Paramecium pentaurelia</name>
    <dbReference type="NCBI Taxonomy" id="43138"/>
    <lineage>
        <taxon>Eukaryota</taxon>
        <taxon>Sar</taxon>
        <taxon>Alveolata</taxon>
        <taxon>Ciliophora</taxon>
        <taxon>Intramacronucleata</taxon>
        <taxon>Oligohymenophorea</taxon>
        <taxon>Peniculida</taxon>
        <taxon>Parameciidae</taxon>
        <taxon>Paramecium</taxon>
    </lineage>
</organism>
<dbReference type="CDD" id="cd18579">
    <property type="entry name" value="ABC_6TM_ABCC_D1"/>
    <property type="match status" value="1"/>
</dbReference>
<dbReference type="Proteomes" id="UP000689195">
    <property type="component" value="Unassembled WGS sequence"/>
</dbReference>
<dbReference type="PROSITE" id="PS50929">
    <property type="entry name" value="ABC_TM1F"/>
    <property type="match status" value="2"/>
</dbReference>
<keyword evidence="7 10" id="KW-1133">Transmembrane helix</keyword>
<evidence type="ECO:0000256" key="9">
    <source>
        <dbReference type="SAM" id="Coils"/>
    </source>
</evidence>
<keyword evidence="8 10" id="KW-0472">Membrane</keyword>
<name>A0A8S1XJD3_9CILI</name>
<proteinExistence type="inferred from homology"/>
<reference evidence="13" key="1">
    <citation type="submission" date="2021-01" db="EMBL/GenBank/DDBJ databases">
        <authorList>
            <consortium name="Genoscope - CEA"/>
            <person name="William W."/>
        </authorList>
    </citation>
    <scope>NUCLEOTIDE SEQUENCE</scope>
</reference>
<dbReference type="InterPro" id="IPR044726">
    <property type="entry name" value="ABCC_6TM_D2"/>
</dbReference>
<dbReference type="OrthoDB" id="6500128at2759"/>
<evidence type="ECO:0000259" key="11">
    <source>
        <dbReference type="PROSITE" id="PS50893"/>
    </source>
</evidence>
<evidence type="ECO:0000256" key="4">
    <source>
        <dbReference type="ARBA" id="ARBA00022692"/>
    </source>
</evidence>
<keyword evidence="3" id="KW-0813">Transport</keyword>
<dbReference type="PANTHER" id="PTHR24223:SF456">
    <property type="entry name" value="MULTIDRUG RESISTANCE-ASSOCIATED PROTEIN LETHAL(2)03659"/>
    <property type="match status" value="1"/>
</dbReference>
<dbReference type="SMART" id="SM00382">
    <property type="entry name" value="AAA"/>
    <property type="match status" value="2"/>
</dbReference>
<evidence type="ECO:0000256" key="6">
    <source>
        <dbReference type="ARBA" id="ARBA00022840"/>
    </source>
</evidence>
<keyword evidence="5" id="KW-0547">Nucleotide-binding</keyword>
<dbReference type="Pfam" id="PF00664">
    <property type="entry name" value="ABC_membrane"/>
    <property type="match status" value="2"/>
</dbReference>
<dbReference type="PROSITE" id="PS50893">
    <property type="entry name" value="ABC_TRANSPORTER_2"/>
    <property type="match status" value="2"/>
</dbReference>
<feature type="transmembrane region" description="Helical" evidence="10">
    <location>
        <begin position="219"/>
        <end position="246"/>
    </location>
</feature>
<dbReference type="InterPro" id="IPR003593">
    <property type="entry name" value="AAA+_ATPase"/>
</dbReference>
<evidence type="ECO:0000256" key="8">
    <source>
        <dbReference type="ARBA" id="ARBA00023136"/>
    </source>
</evidence>
<keyword evidence="6" id="KW-0067">ATP-binding</keyword>
<evidence type="ECO:0000256" key="7">
    <source>
        <dbReference type="ARBA" id="ARBA00022989"/>
    </source>
</evidence>
<feature type="transmembrane region" description="Helical" evidence="10">
    <location>
        <begin position="749"/>
        <end position="776"/>
    </location>
</feature>
<feature type="transmembrane region" description="Helical" evidence="10">
    <location>
        <begin position="330"/>
        <end position="353"/>
    </location>
</feature>
<gene>
    <name evidence="13" type="ORF">PPENT_87.1.T1270042</name>
</gene>
<evidence type="ECO:0000256" key="1">
    <source>
        <dbReference type="ARBA" id="ARBA00004141"/>
    </source>
</evidence>
<dbReference type="CDD" id="cd03250">
    <property type="entry name" value="ABCC_MRP_domain1"/>
    <property type="match status" value="1"/>
</dbReference>
<dbReference type="CDD" id="cd03244">
    <property type="entry name" value="ABCC_MRP_domain2"/>
    <property type="match status" value="1"/>
</dbReference>
<feature type="domain" description="ABC transporter" evidence="11">
    <location>
        <begin position="461"/>
        <end position="685"/>
    </location>
</feature>
<dbReference type="PROSITE" id="PS00211">
    <property type="entry name" value="ABC_TRANSPORTER_1"/>
    <property type="match status" value="1"/>
</dbReference>
<evidence type="ECO:0000313" key="13">
    <source>
        <dbReference type="EMBL" id="CAD8201255.1"/>
    </source>
</evidence>
<evidence type="ECO:0000313" key="14">
    <source>
        <dbReference type="Proteomes" id="UP000689195"/>
    </source>
</evidence>
<evidence type="ECO:0000256" key="10">
    <source>
        <dbReference type="SAM" id="Phobius"/>
    </source>
</evidence>